<evidence type="ECO:0000313" key="9">
    <source>
        <dbReference type="Proteomes" id="UP000295793"/>
    </source>
</evidence>
<keyword evidence="9" id="KW-1185">Reference proteome</keyword>
<evidence type="ECO:0000256" key="3">
    <source>
        <dbReference type="ARBA" id="ARBA00022692"/>
    </source>
</evidence>
<evidence type="ECO:0000256" key="1">
    <source>
        <dbReference type="ARBA" id="ARBA00004141"/>
    </source>
</evidence>
<keyword evidence="3 6" id="KW-0812">Transmembrane</keyword>
<feature type="signal peptide" evidence="7">
    <location>
        <begin position="1"/>
        <end position="20"/>
    </location>
</feature>
<feature type="transmembrane region" description="Helical" evidence="6">
    <location>
        <begin position="91"/>
        <end position="115"/>
    </location>
</feature>
<keyword evidence="5 6" id="KW-0472">Membrane</keyword>
<evidence type="ECO:0000256" key="5">
    <source>
        <dbReference type="ARBA" id="ARBA00023136"/>
    </source>
</evidence>
<dbReference type="InterPro" id="IPR006696">
    <property type="entry name" value="DUF423"/>
</dbReference>
<dbReference type="Pfam" id="PF04241">
    <property type="entry name" value="DUF423"/>
    <property type="match status" value="1"/>
</dbReference>
<protein>
    <submittedName>
        <fullName evidence="8">Uncharacterized membrane protein YgdD (TMEM256/DUF423 family)</fullName>
    </submittedName>
</protein>
<evidence type="ECO:0000313" key="8">
    <source>
        <dbReference type="EMBL" id="TCS37186.1"/>
    </source>
</evidence>
<evidence type="ECO:0000256" key="4">
    <source>
        <dbReference type="ARBA" id="ARBA00022989"/>
    </source>
</evidence>
<gene>
    <name evidence="8" type="ORF">BCF53_12045</name>
</gene>
<comment type="similarity">
    <text evidence="2">Belongs to the UPF0382 family.</text>
</comment>
<dbReference type="EMBL" id="SLZR01000020">
    <property type="protein sequence ID" value="TCS37186.1"/>
    <property type="molecule type" value="Genomic_DNA"/>
</dbReference>
<feature type="transmembrane region" description="Helical" evidence="6">
    <location>
        <begin position="65"/>
        <end position="85"/>
    </location>
</feature>
<feature type="chain" id="PRO_5020479234" evidence="7">
    <location>
        <begin position="21"/>
        <end position="124"/>
    </location>
</feature>
<dbReference type="PANTHER" id="PTHR43461:SF1">
    <property type="entry name" value="TRANSMEMBRANE PROTEIN 256"/>
    <property type="match status" value="1"/>
</dbReference>
<dbReference type="Proteomes" id="UP000295793">
    <property type="component" value="Unassembled WGS sequence"/>
</dbReference>
<organism evidence="8 9">
    <name type="scientific">Reinekea marinisedimentorum</name>
    <dbReference type="NCBI Taxonomy" id="230495"/>
    <lineage>
        <taxon>Bacteria</taxon>
        <taxon>Pseudomonadati</taxon>
        <taxon>Pseudomonadota</taxon>
        <taxon>Gammaproteobacteria</taxon>
        <taxon>Oceanospirillales</taxon>
        <taxon>Saccharospirillaceae</taxon>
        <taxon>Reinekea</taxon>
    </lineage>
</organism>
<evidence type="ECO:0000256" key="2">
    <source>
        <dbReference type="ARBA" id="ARBA00009694"/>
    </source>
</evidence>
<sequence length="124" mass="13062">MNHKTAALGALLCAASVALGAFGAHLIADHVSAERLATWHTATRYLGTQGLGVLLLSLAKQEMKLPIILLISGTLVFCSALLLIVLTNTSWLGAIAPIGGLLMIGGWLTAAFKFYRCESPENSK</sequence>
<keyword evidence="7" id="KW-0732">Signal</keyword>
<feature type="transmembrane region" description="Helical" evidence="6">
    <location>
        <begin position="39"/>
        <end position="58"/>
    </location>
</feature>
<dbReference type="GO" id="GO:0005886">
    <property type="term" value="C:plasma membrane"/>
    <property type="evidence" value="ECO:0007669"/>
    <property type="project" value="TreeGrafter"/>
</dbReference>
<reference evidence="8 9" key="1">
    <citation type="submission" date="2019-03" db="EMBL/GenBank/DDBJ databases">
        <title>Genomic Encyclopedia of Archaeal and Bacterial Type Strains, Phase II (KMG-II): from individual species to whole genera.</title>
        <authorList>
            <person name="Goeker M."/>
        </authorList>
    </citation>
    <scope>NUCLEOTIDE SEQUENCE [LARGE SCALE GENOMIC DNA]</scope>
    <source>
        <strain evidence="8 9">DSM 15388</strain>
    </source>
</reference>
<evidence type="ECO:0000256" key="6">
    <source>
        <dbReference type="SAM" id="Phobius"/>
    </source>
</evidence>
<accession>A0A4R3HVC8</accession>
<name>A0A4R3HVC8_9GAMM</name>
<proteinExistence type="inferred from homology"/>
<keyword evidence="4 6" id="KW-1133">Transmembrane helix</keyword>
<dbReference type="RefSeq" id="WP_165901961.1">
    <property type="nucleotide sequence ID" value="NZ_SLZR01000020.1"/>
</dbReference>
<comment type="caution">
    <text evidence="8">The sequence shown here is derived from an EMBL/GenBank/DDBJ whole genome shotgun (WGS) entry which is preliminary data.</text>
</comment>
<evidence type="ECO:0000256" key="7">
    <source>
        <dbReference type="SAM" id="SignalP"/>
    </source>
</evidence>
<dbReference type="AlphaFoldDB" id="A0A4R3HVC8"/>
<dbReference type="PANTHER" id="PTHR43461">
    <property type="entry name" value="TRANSMEMBRANE PROTEIN 256"/>
    <property type="match status" value="1"/>
</dbReference>
<comment type="subcellular location">
    <subcellularLocation>
        <location evidence="1">Membrane</location>
        <topology evidence="1">Multi-pass membrane protein</topology>
    </subcellularLocation>
</comment>